<evidence type="ECO:0000313" key="5">
    <source>
        <dbReference type="Proteomes" id="UP000323632"/>
    </source>
</evidence>
<comment type="similarity">
    <text evidence="1">Belongs to the Skp family.</text>
</comment>
<dbReference type="InterPro" id="IPR005632">
    <property type="entry name" value="Chaperone_Skp"/>
</dbReference>
<accession>A0A5M6CAR4</accession>
<organism evidence="4 5">
    <name type="scientific">Taibaiella lutea</name>
    <dbReference type="NCBI Taxonomy" id="2608001"/>
    <lineage>
        <taxon>Bacteria</taxon>
        <taxon>Pseudomonadati</taxon>
        <taxon>Bacteroidota</taxon>
        <taxon>Chitinophagia</taxon>
        <taxon>Chitinophagales</taxon>
        <taxon>Chitinophagaceae</taxon>
        <taxon>Taibaiella</taxon>
    </lineage>
</organism>
<keyword evidence="5" id="KW-1185">Reference proteome</keyword>
<comment type="caution">
    <text evidence="4">The sequence shown here is derived from an EMBL/GenBank/DDBJ whole genome shotgun (WGS) entry which is preliminary data.</text>
</comment>
<feature type="transmembrane region" description="Helical" evidence="3">
    <location>
        <begin position="6"/>
        <end position="25"/>
    </location>
</feature>
<evidence type="ECO:0000256" key="3">
    <source>
        <dbReference type="SAM" id="Phobius"/>
    </source>
</evidence>
<dbReference type="PANTHER" id="PTHR35089">
    <property type="entry name" value="CHAPERONE PROTEIN SKP"/>
    <property type="match status" value="1"/>
</dbReference>
<dbReference type="EMBL" id="VWSH01000004">
    <property type="protein sequence ID" value="KAA5532224.1"/>
    <property type="molecule type" value="Genomic_DNA"/>
</dbReference>
<dbReference type="PANTHER" id="PTHR35089:SF1">
    <property type="entry name" value="CHAPERONE PROTEIN SKP"/>
    <property type="match status" value="1"/>
</dbReference>
<proteinExistence type="inferred from homology"/>
<dbReference type="InterPro" id="IPR024930">
    <property type="entry name" value="Skp_dom_sf"/>
</dbReference>
<dbReference type="AlphaFoldDB" id="A0A5M6CAR4"/>
<evidence type="ECO:0000256" key="2">
    <source>
        <dbReference type="ARBA" id="ARBA00022729"/>
    </source>
</evidence>
<evidence type="ECO:0000256" key="1">
    <source>
        <dbReference type="ARBA" id="ARBA00009091"/>
    </source>
</evidence>
<reference evidence="4 5" key="1">
    <citation type="submission" date="2019-09" db="EMBL/GenBank/DDBJ databases">
        <title>Genome sequence and assembly of Taibaiella sp.</title>
        <authorList>
            <person name="Chhetri G."/>
        </authorList>
    </citation>
    <scope>NUCLEOTIDE SEQUENCE [LARGE SCALE GENOMIC DNA]</scope>
    <source>
        <strain evidence="4 5">KVB11</strain>
    </source>
</reference>
<gene>
    <name evidence="4" type="ORF">F0919_15610</name>
</gene>
<dbReference type="Pfam" id="PF03938">
    <property type="entry name" value="OmpH"/>
    <property type="match status" value="1"/>
</dbReference>
<keyword evidence="3" id="KW-0812">Transmembrane</keyword>
<sequence>MTRTDLKQILITIAICGITVAFILINNQRINKKIAVVDAIKLFNSFKMKQELESQSGGLLSALGRQADSLKSDLAAKSKVKDFPKAELEKLYVQFRSAQEQLEQTYQQTNQGINEEVWKRLNPMIDEYGKENGFRLIIGANGMGSVLYNDDYYDRTKEVIDFVNKKYEQGN</sequence>
<dbReference type="Gene3D" id="3.30.910.20">
    <property type="entry name" value="Skp domain"/>
    <property type="match status" value="1"/>
</dbReference>
<dbReference type="RefSeq" id="WP_150033726.1">
    <property type="nucleotide sequence ID" value="NZ_VWSH01000004.1"/>
</dbReference>
<dbReference type="GO" id="GO:0005829">
    <property type="term" value="C:cytosol"/>
    <property type="evidence" value="ECO:0007669"/>
    <property type="project" value="TreeGrafter"/>
</dbReference>
<dbReference type="SMART" id="SM00935">
    <property type="entry name" value="OmpH"/>
    <property type="match status" value="1"/>
</dbReference>
<name>A0A5M6CAR4_9BACT</name>
<dbReference type="GO" id="GO:0050821">
    <property type="term" value="P:protein stabilization"/>
    <property type="evidence" value="ECO:0007669"/>
    <property type="project" value="TreeGrafter"/>
</dbReference>
<dbReference type="GO" id="GO:0051082">
    <property type="term" value="F:unfolded protein binding"/>
    <property type="evidence" value="ECO:0007669"/>
    <property type="project" value="InterPro"/>
</dbReference>
<keyword evidence="2" id="KW-0732">Signal</keyword>
<protein>
    <submittedName>
        <fullName evidence="4">OmpH family outer membrane protein</fullName>
    </submittedName>
</protein>
<evidence type="ECO:0000313" key="4">
    <source>
        <dbReference type="EMBL" id="KAA5532224.1"/>
    </source>
</evidence>
<keyword evidence="3" id="KW-0472">Membrane</keyword>
<dbReference type="SUPFAM" id="SSF111384">
    <property type="entry name" value="OmpH-like"/>
    <property type="match status" value="1"/>
</dbReference>
<keyword evidence="3" id="KW-1133">Transmembrane helix</keyword>
<dbReference type="Proteomes" id="UP000323632">
    <property type="component" value="Unassembled WGS sequence"/>
</dbReference>